<dbReference type="AlphaFoldDB" id="A0A9D4DDP4"/>
<evidence type="ECO:0000313" key="1">
    <source>
        <dbReference type="EMBL" id="KAH3747752.1"/>
    </source>
</evidence>
<gene>
    <name evidence="1" type="ORF">DPMN_182182</name>
</gene>
<dbReference type="Proteomes" id="UP000828390">
    <property type="component" value="Unassembled WGS sequence"/>
</dbReference>
<reference evidence="1" key="2">
    <citation type="submission" date="2020-11" db="EMBL/GenBank/DDBJ databases">
        <authorList>
            <person name="McCartney M.A."/>
            <person name="Auch B."/>
            <person name="Kono T."/>
            <person name="Mallez S."/>
            <person name="Becker A."/>
            <person name="Gohl D.M."/>
            <person name="Silverstein K.A.T."/>
            <person name="Koren S."/>
            <person name="Bechman K.B."/>
            <person name="Herman A."/>
            <person name="Abrahante J.E."/>
            <person name="Garbe J."/>
        </authorList>
    </citation>
    <scope>NUCLEOTIDE SEQUENCE</scope>
    <source>
        <strain evidence="1">Duluth1</strain>
        <tissue evidence="1">Whole animal</tissue>
    </source>
</reference>
<dbReference type="Pfam" id="PF15112">
    <property type="entry name" value="DUF4559"/>
    <property type="match status" value="1"/>
</dbReference>
<keyword evidence="2" id="KW-1185">Reference proteome</keyword>
<proteinExistence type="predicted"/>
<evidence type="ECO:0000313" key="2">
    <source>
        <dbReference type="Proteomes" id="UP000828390"/>
    </source>
</evidence>
<accession>A0A9D4DDP4</accession>
<organism evidence="1 2">
    <name type="scientific">Dreissena polymorpha</name>
    <name type="common">Zebra mussel</name>
    <name type="synonym">Mytilus polymorpha</name>
    <dbReference type="NCBI Taxonomy" id="45954"/>
    <lineage>
        <taxon>Eukaryota</taxon>
        <taxon>Metazoa</taxon>
        <taxon>Spiralia</taxon>
        <taxon>Lophotrochozoa</taxon>
        <taxon>Mollusca</taxon>
        <taxon>Bivalvia</taxon>
        <taxon>Autobranchia</taxon>
        <taxon>Heteroconchia</taxon>
        <taxon>Euheterodonta</taxon>
        <taxon>Imparidentia</taxon>
        <taxon>Neoheterodontei</taxon>
        <taxon>Myida</taxon>
        <taxon>Dreissenoidea</taxon>
        <taxon>Dreissenidae</taxon>
        <taxon>Dreissena</taxon>
    </lineage>
</organism>
<dbReference type="EMBL" id="JAIWYP010000010">
    <property type="protein sequence ID" value="KAH3747752.1"/>
    <property type="molecule type" value="Genomic_DNA"/>
</dbReference>
<sequence>MEERLTKKEAKHWLKCMFATYKTRDVIAQLADLGFRAFYIHIRSDLRAKHGILETTTCSLCSNPSKQCRLCLEIRNQIWNNHRFKTANMKGPSWSNTDSTKWCTDYWELAKCYMPPTGYRDKPNANSTDFNGIIGAIYNCIWMQCYFTDDLSRNSNICTGI</sequence>
<dbReference type="PANTHER" id="PTHR35083">
    <property type="entry name" value="RGD1565685 PROTEIN"/>
    <property type="match status" value="1"/>
</dbReference>
<dbReference type="PANTHER" id="PTHR35083:SF1">
    <property type="entry name" value="RGD1565685 PROTEIN"/>
    <property type="match status" value="1"/>
</dbReference>
<reference evidence="1" key="1">
    <citation type="journal article" date="2019" name="bioRxiv">
        <title>The Genome of the Zebra Mussel, Dreissena polymorpha: A Resource for Invasive Species Research.</title>
        <authorList>
            <person name="McCartney M.A."/>
            <person name="Auch B."/>
            <person name="Kono T."/>
            <person name="Mallez S."/>
            <person name="Zhang Y."/>
            <person name="Obille A."/>
            <person name="Becker A."/>
            <person name="Abrahante J.E."/>
            <person name="Garbe J."/>
            <person name="Badalamenti J.P."/>
            <person name="Herman A."/>
            <person name="Mangelson H."/>
            <person name="Liachko I."/>
            <person name="Sullivan S."/>
            <person name="Sone E.D."/>
            <person name="Koren S."/>
            <person name="Silverstein K.A.T."/>
            <person name="Beckman K.B."/>
            <person name="Gohl D.M."/>
        </authorList>
    </citation>
    <scope>NUCLEOTIDE SEQUENCE</scope>
    <source>
        <strain evidence="1">Duluth1</strain>
        <tissue evidence="1">Whole animal</tissue>
    </source>
</reference>
<dbReference type="InterPro" id="IPR027897">
    <property type="entry name" value="DUF4559"/>
</dbReference>
<protein>
    <submittedName>
        <fullName evidence="1">Uncharacterized protein</fullName>
    </submittedName>
</protein>
<comment type="caution">
    <text evidence="1">The sequence shown here is derived from an EMBL/GenBank/DDBJ whole genome shotgun (WGS) entry which is preliminary data.</text>
</comment>
<name>A0A9D4DDP4_DREPO</name>